<dbReference type="Pfam" id="PF22468">
    <property type="entry name" value="ACT_9"/>
    <property type="match status" value="1"/>
</dbReference>
<feature type="domain" description="Aspartokinase ACT" evidence="12">
    <location>
        <begin position="377"/>
        <end position="437"/>
    </location>
</feature>
<keyword evidence="14" id="KW-1185">Reference proteome</keyword>
<keyword evidence="3 9" id="KW-0808">Transferase</keyword>
<evidence type="ECO:0000256" key="10">
    <source>
        <dbReference type="RuleBase" id="RU004249"/>
    </source>
</evidence>
<name>A0A1Y6CED5_9BACT</name>
<feature type="binding site" evidence="8">
    <location>
        <begin position="7"/>
        <end position="10"/>
    </location>
    <ligand>
        <name>ATP</name>
        <dbReference type="ChEBI" id="CHEBI:30616"/>
    </ligand>
</feature>
<dbReference type="PROSITE" id="PS00324">
    <property type="entry name" value="ASPARTOKINASE"/>
    <property type="match status" value="1"/>
</dbReference>
<dbReference type="InterPro" id="IPR018042">
    <property type="entry name" value="Aspartate_kinase_CS"/>
</dbReference>
<evidence type="ECO:0000256" key="6">
    <source>
        <dbReference type="ARBA" id="ARBA00022840"/>
    </source>
</evidence>
<dbReference type="PANTHER" id="PTHR21499">
    <property type="entry name" value="ASPARTATE KINASE"/>
    <property type="match status" value="1"/>
</dbReference>
<comment type="pathway">
    <text evidence="10">Amino-acid biosynthesis; L-methionine biosynthesis via de novo pathway; L-homoserine from L-aspartate: step 1/3.</text>
</comment>
<accession>A0A1Y6CED5</accession>
<dbReference type="STRING" id="1513793.SAMN06296036_12065"/>
<gene>
    <name evidence="13" type="ORF">SAMN06296036_12065</name>
</gene>
<organism evidence="13 14">
    <name type="scientific">Pseudobacteriovorax antillogorgiicola</name>
    <dbReference type="NCBI Taxonomy" id="1513793"/>
    <lineage>
        <taxon>Bacteria</taxon>
        <taxon>Pseudomonadati</taxon>
        <taxon>Bdellovibrionota</taxon>
        <taxon>Oligoflexia</taxon>
        <taxon>Oligoflexales</taxon>
        <taxon>Pseudobacteriovoracaceae</taxon>
        <taxon>Pseudobacteriovorax</taxon>
    </lineage>
</organism>
<evidence type="ECO:0000259" key="11">
    <source>
        <dbReference type="Pfam" id="PF00696"/>
    </source>
</evidence>
<sequence>MSRIVCKFGGSSLADAKQFKKVQAILAADKRRTIIVPSAPGKRSPDDAKLTDLLYLCQQSASVGTDFSEAFNLVRDRYLGIEADLGVNGQMADHLEQLKGKILEGVSRDYIASRGEYLNGLLMAAFLDAEFVDPHEVIFLNPNGTVNPESYEKLRARLQNESKRYVIPGFYGCDNAGQIKTFSRGGSDISGAIVARAINALIYENWTDVSGLLMADPRIIADAKPMEEATYAEIRELSYMGASVLHDEAIAPVREVGIPIAILNTNKPEHHGTRIVSKLSPEIEKNTEIAGIAGKKNFVMINIEKNLMNKEIGFAFRLFGILERLGISFEHCPSAIDSMSVILESSQLEGKTDLVMEEIKRTLRPDRLELVPQIALIAVVGEEMAKTIGIAAKVFEALRDAGVNVSLINQGASELNIIVGVAPEFYETALNALYRCFVKE</sequence>
<dbReference type="InterPro" id="IPR005260">
    <property type="entry name" value="Asp_kin_monofn"/>
</dbReference>
<comment type="pathway">
    <text evidence="10">Amino-acid biosynthesis; L-threonine biosynthesis; L-threonine from L-aspartate: step 1/5.</text>
</comment>
<dbReference type="EC" id="2.7.2.4" evidence="9"/>
<dbReference type="OrthoDB" id="9799110at2"/>
<dbReference type="UniPathway" id="UPA00051">
    <property type="reaction ID" value="UER00462"/>
</dbReference>
<dbReference type="PIRSF" id="PIRSF000726">
    <property type="entry name" value="Asp_kin"/>
    <property type="match status" value="1"/>
</dbReference>
<dbReference type="Gene3D" id="3.40.1160.10">
    <property type="entry name" value="Acetylglutamate kinase-like"/>
    <property type="match status" value="1"/>
</dbReference>
<dbReference type="NCBIfam" id="TIGR00657">
    <property type="entry name" value="asp_kinases"/>
    <property type="match status" value="1"/>
</dbReference>
<evidence type="ECO:0000313" key="14">
    <source>
        <dbReference type="Proteomes" id="UP000192907"/>
    </source>
</evidence>
<evidence type="ECO:0000259" key="12">
    <source>
        <dbReference type="Pfam" id="PF22468"/>
    </source>
</evidence>
<dbReference type="UniPathway" id="UPA00050">
    <property type="reaction ID" value="UER00461"/>
</dbReference>
<keyword evidence="10" id="KW-0028">Amino-acid biosynthesis</keyword>
<dbReference type="Gene3D" id="3.30.2130.10">
    <property type="entry name" value="VC0802-like"/>
    <property type="match status" value="1"/>
</dbReference>
<feature type="binding site" evidence="8">
    <location>
        <position position="51"/>
    </location>
    <ligand>
        <name>substrate</name>
    </ligand>
</feature>
<dbReference type="UniPathway" id="UPA00034">
    <property type="reaction ID" value="UER00015"/>
</dbReference>
<dbReference type="InterPro" id="IPR001048">
    <property type="entry name" value="Asp/Glu/Uridylate_kinase"/>
</dbReference>
<dbReference type="GO" id="GO:0004072">
    <property type="term" value="F:aspartate kinase activity"/>
    <property type="evidence" value="ECO:0007669"/>
    <property type="project" value="UniProtKB-EC"/>
</dbReference>
<feature type="binding site" evidence="8">
    <location>
        <position position="218"/>
    </location>
    <ligand>
        <name>ATP</name>
        <dbReference type="ChEBI" id="CHEBI:30616"/>
    </ligand>
</feature>
<feature type="domain" description="Aspartate/glutamate/uridylate kinase" evidence="11">
    <location>
        <begin position="3"/>
        <end position="264"/>
    </location>
</feature>
<dbReference type="InterPro" id="IPR054352">
    <property type="entry name" value="ACT_Aspartokinase"/>
</dbReference>
<evidence type="ECO:0000256" key="8">
    <source>
        <dbReference type="PIRSR" id="PIRSR000726-1"/>
    </source>
</evidence>
<dbReference type="InterPro" id="IPR001341">
    <property type="entry name" value="Asp_kinase"/>
</dbReference>
<dbReference type="RefSeq" id="WP_132322887.1">
    <property type="nucleotide sequence ID" value="NZ_FWZT01000020.1"/>
</dbReference>
<comment type="catalytic activity">
    <reaction evidence="7 9">
        <text>L-aspartate + ATP = 4-phospho-L-aspartate + ADP</text>
        <dbReference type="Rhea" id="RHEA:23776"/>
        <dbReference type="ChEBI" id="CHEBI:29991"/>
        <dbReference type="ChEBI" id="CHEBI:30616"/>
        <dbReference type="ChEBI" id="CHEBI:57535"/>
        <dbReference type="ChEBI" id="CHEBI:456216"/>
        <dbReference type="EC" id="2.7.2.4"/>
    </reaction>
</comment>
<evidence type="ECO:0000313" key="13">
    <source>
        <dbReference type="EMBL" id="SMF59949.1"/>
    </source>
</evidence>
<dbReference type="InterPro" id="IPR045865">
    <property type="entry name" value="ACT-like_dom_sf"/>
</dbReference>
<feature type="binding site" evidence="8">
    <location>
        <begin position="207"/>
        <end position="208"/>
    </location>
    <ligand>
        <name>ATP</name>
        <dbReference type="ChEBI" id="CHEBI:30616"/>
    </ligand>
</feature>
<dbReference type="PANTHER" id="PTHR21499:SF67">
    <property type="entry name" value="ASPARTOKINASE 3"/>
    <property type="match status" value="1"/>
</dbReference>
<comment type="pathway">
    <text evidence="1 10">Amino-acid biosynthesis; L-lysine biosynthesis via DAP pathway; (S)-tetrahydrodipicolinate from L-aspartate: step 1/4.</text>
</comment>
<feature type="binding site" evidence="8">
    <location>
        <position position="116"/>
    </location>
    <ligand>
        <name>substrate</name>
    </ligand>
</feature>
<evidence type="ECO:0000256" key="3">
    <source>
        <dbReference type="ARBA" id="ARBA00022679"/>
    </source>
</evidence>
<dbReference type="InterPro" id="IPR036393">
    <property type="entry name" value="AceGlu_kinase-like_sf"/>
</dbReference>
<dbReference type="GO" id="GO:0009090">
    <property type="term" value="P:homoserine biosynthetic process"/>
    <property type="evidence" value="ECO:0007669"/>
    <property type="project" value="TreeGrafter"/>
</dbReference>
<dbReference type="Pfam" id="PF00696">
    <property type="entry name" value="AA_kinase"/>
    <property type="match status" value="1"/>
</dbReference>
<evidence type="ECO:0000256" key="2">
    <source>
        <dbReference type="ARBA" id="ARBA00010122"/>
    </source>
</evidence>
<dbReference type="AlphaFoldDB" id="A0A1Y6CED5"/>
<keyword evidence="4 8" id="KW-0547">Nucleotide-binding</keyword>
<dbReference type="SUPFAM" id="SSF55021">
    <property type="entry name" value="ACT-like"/>
    <property type="match status" value="2"/>
</dbReference>
<proteinExistence type="inferred from homology"/>
<keyword evidence="6 8" id="KW-0067">ATP-binding</keyword>
<evidence type="ECO:0000256" key="9">
    <source>
        <dbReference type="RuleBase" id="RU003448"/>
    </source>
</evidence>
<dbReference type="FunFam" id="3.30.2130.10:FF:000001">
    <property type="entry name" value="Bifunctional aspartokinase/homoserine dehydrogenase"/>
    <property type="match status" value="1"/>
</dbReference>
<evidence type="ECO:0000256" key="4">
    <source>
        <dbReference type="ARBA" id="ARBA00022741"/>
    </source>
</evidence>
<dbReference type="GO" id="GO:0005524">
    <property type="term" value="F:ATP binding"/>
    <property type="evidence" value="ECO:0007669"/>
    <property type="project" value="UniProtKB-KW"/>
</dbReference>
<evidence type="ECO:0000256" key="7">
    <source>
        <dbReference type="ARBA" id="ARBA00047872"/>
    </source>
</evidence>
<dbReference type="Proteomes" id="UP000192907">
    <property type="component" value="Unassembled WGS sequence"/>
</dbReference>
<evidence type="ECO:0000256" key="1">
    <source>
        <dbReference type="ARBA" id="ARBA00004766"/>
    </source>
</evidence>
<dbReference type="GO" id="GO:0005829">
    <property type="term" value="C:cytosol"/>
    <property type="evidence" value="ECO:0007669"/>
    <property type="project" value="TreeGrafter"/>
</dbReference>
<dbReference type="NCBIfam" id="NF006540">
    <property type="entry name" value="PRK09034.1"/>
    <property type="match status" value="1"/>
</dbReference>
<protein>
    <recommendedName>
        <fullName evidence="9">Aspartokinase</fullName>
        <ecNumber evidence="9">2.7.2.4</ecNumber>
    </recommendedName>
</protein>
<dbReference type="EMBL" id="FWZT01000020">
    <property type="protein sequence ID" value="SMF59949.1"/>
    <property type="molecule type" value="Genomic_DNA"/>
</dbReference>
<evidence type="ECO:0000256" key="5">
    <source>
        <dbReference type="ARBA" id="ARBA00022777"/>
    </source>
</evidence>
<comment type="similarity">
    <text evidence="2 9">Belongs to the aspartokinase family.</text>
</comment>
<reference evidence="14" key="1">
    <citation type="submission" date="2017-04" db="EMBL/GenBank/DDBJ databases">
        <authorList>
            <person name="Varghese N."/>
            <person name="Submissions S."/>
        </authorList>
    </citation>
    <scope>NUCLEOTIDE SEQUENCE [LARGE SCALE GENOMIC DNA]</scope>
    <source>
        <strain evidence="14">RKEM611</strain>
    </source>
</reference>
<dbReference type="GO" id="GO:0009088">
    <property type="term" value="P:threonine biosynthetic process"/>
    <property type="evidence" value="ECO:0007669"/>
    <property type="project" value="UniProtKB-UniPathway"/>
</dbReference>
<dbReference type="SUPFAM" id="SSF53633">
    <property type="entry name" value="Carbamate kinase-like"/>
    <property type="match status" value="1"/>
</dbReference>
<dbReference type="GO" id="GO:0009089">
    <property type="term" value="P:lysine biosynthetic process via diaminopimelate"/>
    <property type="evidence" value="ECO:0007669"/>
    <property type="project" value="UniProtKB-UniPathway"/>
</dbReference>
<keyword evidence="5 9" id="KW-0418">Kinase</keyword>